<dbReference type="Gene3D" id="3.90.1170.40">
    <property type="entry name" value="Molybdopterin biosynthesis MoaE subunit"/>
    <property type="match status" value="1"/>
</dbReference>
<dbReference type="HOGENOM" id="CLU_089568_3_1_0"/>
<evidence type="ECO:0000313" key="12">
    <source>
        <dbReference type="EMBL" id="AHG90840.1"/>
    </source>
</evidence>
<comment type="catalytic activity">
    <reaction evidence="11">
        <text>2 [molybdopterin-synthase sulfur-carrier protein]-C-terminal-Gly-aminoethanethioate + cyclic pyranopterin phosphate + H2O = molybdopterin + 2 [molybdopterin-synthase sulfur-carrier protein]-C-terminal Gly-Gly + 2 H(+)</text>
        <dbReference type="Rhea" id="RHEA:26333"/>
        <dbReference type="Rhea" id="RHEA-COMP:12202"/>
        <dbReference type="Rhea" id="RHEA-COMP:19907"/>
        <dbReference type="ChEBI" id="CHEBI:15377"/>
        <dbReference type="ChEBI" id="CHEBI:15378"/>
        <dbReference type="ChEBI" id="CHEBI:58698"/>
        <dbReference type="ChEBI" id="CHEBI:59648"/>
        <dbReference type="ChEBI" id="CHEBI:90778"/>
        <dbReference type="ChEBI" id="CHEBI:232372"/>
        <dbReference type="EC" id="2.8.1.12"/>
    </reaction>
</comment>
<dbReference type="EC" id="2.8.1.12" evidence="3"/>
<organism evidence="12 13">
    <name type="scientific">Gemmatirosa kalamazoonensis</name>
    <dbReference type="NCBI Taxonomy" id="861299"/>
    <lineage>
        <taxon>Bacteria</taxon>
        <taxon>Pseudomonadati</taxon>
        <taxon>Gemmatimonadota</taxon>
        <taxon>Gemmatimonadia</taxon>
        <taxon>Gemmatimonadales</taxon>
        <taxon>Gemmatimonadaceae</taxon>
        <taxon>Gemmatirosa</taxon>
    </lineage>
</organism>
<evidence type="ECO:0000256" key="1">
    <source>
        <dbReference type="ARBA" id="ARBA00005046"/>
    </source>
</evidence>
<dbReference type="Proteomes" id="UP000019151">
    <property type="component" value="Chromosome"/>
</dbReference>
<keyword evidence="13" id="KW-1185">Reference proteome</keyword>
<keyword evidence="5" id="KW-0501">Molybdenum cofactor biosynthesis</keyword>
<evidence type="ECO:0000313" key="13">
    <source>
        <dbReference type="Proteomes" id="UP000019151"/>
    </source>
</evidence>
<dbReference type="EMBL" id="CP007128">
    <property type="protein sequence ID" value="AHG90840.1"/>
    <property type="molecule type" value="Genomic_DNA"/>
</dbReference>
<evidence type="ECO:0000256" key="5">
    <source>
        <dbReference type="ARBA" id="ARBA00023150"/>
    </source>
</evidence>
<dbReference type="InterPro" id="IPR003448">
    <property type="entry name" value="Mopterin_biosynth_MoaE"/>
</dbReference>
<dbReference type="eggNOG" id="COG0314">
    <property type="taxonomic scope" value="Bacteria"/>
</dbReference>
<dbReference type="PANTHER" id="PTHR23404">
    <property type="entry name" value="MOLYBDOPTERIN SYNTHASE RELATED"/>
    <property type="match status" value="1"/>
</dbReference>
<dbReference type="STRING" id="861299.J421_3303"/>
<dbReference type="GO" id="GO:0030366">
    <property type="term" value="F:molybdopterin synthase activity"/>
    <property type="evidence" value="ECO:0007669"/>
    <property type="project" value="UniProtKB-EC"/>
</dbReference>
<dbReference type="InterPro" id="IPR036563">
    <property type="entry name" value="MoaE_sf"/>
</dbReference>
<evidence type="ECO:0000256" key="8">
    <source>
        <dbReference type="ARBA" id="ARBA00030407"/>
    </source>
</evidence>
<comment type="pathway">
    <text evidence="1">Cofactor biosynthesis; molybdopterin biosynthesis.</text>
</comment>
<dbReference type="SUPFAM" id="SSF54690">
    <property type="entry name" value="Molybdopterin synthase subunit MoaE"/>
    <property type="match status" value="1"/>
</dbReference>
<gene>
    <name evidence="12" type="ORF">J421_3303</name>
</gene>
<accession>W0RKJ4</accession>
<dbReference type="RefSeq" id="WP_025412306.1">
    <property type="nucleotide sequence ID" value="NZ_CP007128.1"/>
</dbReference>
<evidence type="ECO:0000256" key="7">
    <source>
        <dbReference type="ARBA" id="ARBA00029745"/>
    </source>
</evidence>
<evidence type="ECO:0000256" key="2">
    <source>
        <dbReference type="ARBA" id="ARBA00005426"/>
    </source>
</evidence>
<dbReference type="InParanoid" id="W0RKJ4"/>
<reference evidence="12 13" key="1">
    <citation type="journal article" date="2014" name="Genome Announc.">
        <title>Genome Sequence and Methylome of Soil Bacterium Gemmatirosa kalamazoonensis KBS708T, a Member of the Rarely Cultivated Gemmatimonadetes Phylum.</title>
        <authorList>
            <person name="Debruyn J.M."/>
            <person name="Radosevich M."/>
            <person name="Wommack K.E."/>
            <person name="Polson S.W."/>
            <person name="Hauser L.J."/>
            <person name="Fawaz M.N."/>
            <person name="Korlach J."/>
            <person name="Tsai Y.C."/>
        </authorList>
    </citation>
    <scope>NUCLEOTIDE SEQUENCE [LARGE SCALE GENOMIC DNA]</scope>
    <source>
        <strain evidence="12 13">KBS708</strain>
    </source>
</reference>
<proteinExistence type="inferred from homology"/>
<dbReference type="KEGG" id="gba:J421_3303"/>
<dbReference type="AlphaFoldDB" id="W0RKJ4"/>
<protein>
    <recommendedName>
        <fullName evidence="4">Molybdopterin synthase catalytic subunit</fullName>
        <ecNumber evidence="3">2.8.1.12</ecNumber>
    </recommendedName>
    <alternativeName>
        <fullName evidence="9">MPT synthase subunit 2</fullName>
    </alternativeName>
    <alternativeName>
        <fullName evidence="7">Molybdenum cofactor biosynthesis protein E</fullName>
    </alternativeName>
    <alternativeName>
        <fullName evidence="8">Molybdopterin-converting factor large subunit</fullName>
    </alternativeName>
    <alternativeName>
        <fullName evidence="10">Molybdopterin-converting factor subunit 2</fullName>
    </alternativeName>
</protein>
<evidence type="ECO:0000256" key="4">
    <source>
        <dbReference type="ARBA" id="ARBA00013858"/>
    </source>
</evidence>
<dbReference type="CDD" id="cd00756">
    <property type="entry name" value="MoaE"/>
    <property type="match status" value="1"/>
</dbReference>
<comment type="subunit">
    <text evidence="6">Heterotetramer of 2 MoaD subunits and 2 MoaE subunits. Also stable as homodimer. The enzyme changes between these two forms during catalysis.</text>
</comment>
<name>W0RKJ4_9BACT</name>
<evidence type="ECO:0000256" key="6">
    <source>
        <dbReference type="ARBA" id="ARBA00026066"/>
    </source>
</evidence>
<dbReference type="Pfam" id="PF02391">
    <property type="entry name" value="MoaE"/>
    <property type="match status" value="1"/>
</dbReference>
<sequence length="159" mass="16711">MILDGPVRGTTPPTADARLERAPLDVASIVARVAHDGAGGTALFVGTVRAVHQGRAVVRIDYEAYEPMALAEMRAVALEVAERHDGTRVAIAHRLGALEVGEASVAIATSHAHRGPALAACAEAIDVLKQRVPIWKREHFADGTVEWVDPTAATAGSAR</sequence>
<evidence type="ECO:0000256" key="3">
    <source>
        <dbReference type="ARBA" id="ARBA00011950"/>
    </source>
</evidence>
<dbReference type="PATRIC" id="fig|861299.3.peg.3355"/>
<evidence type="ECO:0000256" key="9">
    <source>
        <dbReference type="ARBA" id="ARBA00030781"/>
    </source>
</evidence>
<evidence type="ECO:0000256" key="10">
    <source>
        <dbReference type="ARBA" id="ARBA00032474"/>
    </source>
</evidence>
<comment type="similarity">
    <text evidence="2">Belongs to the MoaE family.</text>
</comment>
<dbReference type="FunCoup" id="W0RKJ4">
    <property type="interactions" value="444"/>
</dbReference>
<evidence type="ECO:0000256" key="11">
    <source>
        <dbReference type="ARBA" id="ARBA00049878"/>
    </source>
</evidence>
<dbReference type="GO" id="GO:0006777">
    <property type="term" value="P:Mo-molybdopterin cofactor biosynthetic process"/>
    <property type="evidence" value="ECO:0007669"/>
    <property type="project" value="UniProtKB-KW"/>
</dbReference>